<dbReference type="RefSeq" id="WP_033434483.1">
    <property type="nucleotide sequence ID" value="NZ_CP034550.1"/>
</dbReference>
<dbReference type="EMBL" id="CP034550">
    <property type="protein sequence ID" value="QFZ17954.1"/>
    <property type="molecule type" value="Genomic_DNA"/>
</dbReference>
<dbReference type="Proteomes" id="UP000325787">
    <property type="component" value="Chromosome"/>
</dbReference>
<dbReference type="OrthoDB" id="285364at2"/>
<protein>
    <submittedName>
        <fullName evidence="2">DUF427 domain-containing protein</fullName>
    </submittedName>
</protein>
<dbReference type="Gene3D" id="2.170.150.40">
    <property type="entry name" value="Domain of unknown function (DUF427)"/>
    <property type="match status" value="2"/>
</dbReference>
<feature type="domain" description="DUF427" evidence="1">
    <location>
        <begin position="19"/>
        <end position="94"/>
    </location>
</feature>
<evidence type="ECO:0000313" key="3">
    <source>
        <dbReference type="Proteomes" id="UP000325787"/>
    </source>
</evidence>
<feature type="domain" description="DUF427" evidence="1">
    <location>
        <begin position="140"/>
        <end position="232"/>
    </location>
</feature>
<keyword evidence="3" id="KW-1185">Reference proteome</keyword>
<evidence type="ECO:0000259" key="1">
    <source>
        <dbReference type="Pfam" id="PF04248"/>
    </source>
</evidence>
<dbReference type="PANTHER" id="PTHR34310">
    <property type="entry name" value="DUF427 DOMAIN PROTEIN (AFU_ORTHOLOGUE AFUA_3G02220)"/>
    <property type="match status" value="1"/>
</dbReference>
<evidence type="ECO:0000313" key="2">
    <source>
        <dbReference type="EMBL" id="QFZ17954.1"/>
    </source>
</evidence>
<dbReference type="KEGG" id="ssyi:EKG83_11090"/>
<gene>
    <name evidence="2" type="ORF">EKG83_11090</name>
</gene>
<sequence length="251" mass="28279">MSAAAERGRVRVETGLKRVRAYLGGELVADTTRPALVWEKPYYPTYYVPVADVRATLVPTGEVRHSPSRGDGRVHDVRTAAGTAAGAAQLFPDSPLEPLRDLVRLEWDAMGEWFEEDEPVYVHPRDPYTRVDALASSRHVRVEVDGVEVANSRRPVILYETGLPPRYYLPMTDVRVDLLRPTSLRTACPYKGTAEYWSVTLPDATHDNLAWSYRTPLPESQKIAGLIAFYNEKVDIHLDNTHLPRPRTPFS</sequence>
<accession>A0A5Q0GWQ7</accession>
<dbReference type="InterPro" id="IPR007361">
    <property type="entry name" value="DUF427"/>
</dbReference>
<organism evidence="2 3">
    <name type="scientific">Saccharothrix syringae</name>
    <name type="common">Nocardiopsis syringae</name>
    <dbReference type="NCBI Taxonomy" id="103733"/>
    <lineage>
        <taxon>Bacteria</taxon>
        <taxon>Bacillati</taxon>
        <taxon>Actinomycetota</taxon>
        <taxon>Actinomycetes</taxon>
        <taxon>Pseudonocardiales</taxon>
        <taxon>Pseudonocardiaceae</taxon>
        <taxon>Saccharothrix</taxon>
    </lineage>
</organism>
<proteinExistence type="predicted"/>
<name>A0A5Q0GWQ7_SACSY</name>
<dbReference type="InterPro" id="IPR038694">
    <property type="entry name" value="DUF427_sf"/>
</dbReference>
<dbReference type="Pfam" id="PF04248">
    <property type="entry name" value="NTP_transf_9"/>
    <property type="match status" value="2"/>
</dbReference>
<dbReference type="AlphaFoldDB" id="A0A5Q0GWQ7"/>
<dbReference type="PANTHER" id="PTHR34310:SF9">
    <property type="entry name" value="BLR5716 PROTEIN"/>
    <property type="match status" value="1"/>
</dbReference>
<reference evidence="3" key="1">
    <citation type="journal article" date="2021" name="Curr. Microbiol.">
        <title>Complete genome of nocamycin-producing strain Saccharothrix syringae NRRL B-16468 reveals the biosynthetic potential for secondary metabolites.</title>
        <authorList>
            <person name="Mo X."/>
            <person name="Yang S."/>
        </authorList>
    </citation>
    <scope>NUCLEOTIDE SEQUENCE [LARGE SCALE GENOMIC DNA]</scope>
    <source>
        <strain evidence="3">ATCC 51364 / DSM 43886 / JCM 6844 / KCTC 9398 / NBRC 14523 / NRRL B-16468 / INA 2240</strain>
    </source>
</reference>